<accession>A0A7R9BK91</accession>
<feature type="compositionally biased region" description="Polar residues" evidence="7">
    <location>
        <begin position="1128"/>
        <end position="1137"/>
    </location>
</feature>
<feature type="compositionally biased region" description="Basic and acidic residues" evidence="7">
    <location>
        <begin position="1271"/>
        <end position="1293"/>
    </location>
</feature>
<organism evidence="8">
    <name type="scientific">Notodromas monacha</name>
    <dbReference type="NCBI Taxonomy" id="399045"/>
    <lineage>
        <taxon>Eukaryota</taxon>
        <taxon>Metazoa</taxon>
        <taxon>Ecdysozoa</taxon>
        <taxon>Arthropoda</taxon>
        <taxon>Crustacea</taxon>
        <taxon>Oligostraca</taxon>
        <taxon>Ostracoda</taxon>
        <taxon>Podocopa</taxon>
        <taxon>Podocopida</taxon>
        <taxon>Cypridocopina</taxon>
        <taxon>Cypridoidea</taxon>
        <taxon>Cyprididae</taxon>
        <taxon>Notodromas</taxon>
    </lineage>
</organism>
<feature type="compositionally biased region" description="Basic and acidic residues" evidence="7">
    <location>
        <begin position="1623"/>
        <end position="1653"/>
    </location>
</feature>
<feature type="compositionally biased region" description="Basic and acidic residues" evidence="7">
    <location>
        <begin position="1039"/>
        <end position="1051"/>
    </location>
</feature>
<comment type="subcellular location">
    <subcellularLocation>
        <location evidence="1 6">Cytoplasm</location>
        <location evidence="1 6">Cytoskeleton</location>
    </subcellularLocation>
</comment>
<keyword evidence="6" id="KW-0493">Microtubule</keyword>
<feature type="compositionally biased region" description="Polar residues" evidence="7">
    <location>
        <begin position="580"/>
        <end position="597"/>
    </location>
</feature>
<feature type="compositionally biased region" description="Low complexity" evidence="7">
    <location>
        <begin position="333"/>
        <end position="343"/>
    </location>
</feature>
<feature type="compositionally biased region" description="Low complexity" evidence="7">
    <location>
        <begin position="553"/>
        <end position="569"/>
    </location>
</feature>
<feature type="compositionally biased region" description="Low complexity" evidence="7">
    <location>
        <begin position="415"/>
        <end position="428"/>
    </location>
</feature>
<feature type="compositionally biased region" description="Polar residues" evidence="7">
    <location>
        <begin position="916"/>
        <end position="954"/>
    </location>
</feature>
<feature type="compositionally biased region" description="Polar residues" evidence="7">
    <location>
        <begin position="431"/>
        <end position="446"/>
    </location>
</feature>
<feature type="compositionally biased region" description="Low complexity" evidence="7">
    <location>
        <begin position="767"/>
        <end position="784"/>
    </location>
</feature>
<evidence type="ECO:0000256" key="2">
    <source>
        <dbReference type="ARBA" id="ARBA00022490"/>
    </source>
</evidence>
<feature type="compositionally biased region" description="Basic and acidic residues" evidence="7">
    <location>
        <begin position="1178"/>
        <end position="1196"/>
    </location>
</feature>
<evidence type="ECO:0000313" key="8">
    <source>
        <dbReference type="EMBL" id="CAD7275372.1"/>
    </source>
</evidence>
<feature type="compositionally biased region" description="Low complexity" evidence="7">
    <location>
        <begin position="447"/>
        <end position="462"/>
    </location>
</feature>
<feature type="region of interest" description="Disordered" evidence="7">
    <location>
        <begin position="1238"/>
        <end position="1370"/>
    </location>
</feature>
<dbReference type="Proteomes" id="UP000678499">
    <property type="component" value="Unassembled WGS sequence"/>
</dbReference>
<feature type="compositionally biased region" description="Basic and acidic residues" evidence="7">
    <location>
        <begin position="1140"/>
        <end position="1156"/>
    </location>
</feature>
<feature type="compositionally biased region" description="Pro residues" evidence="7">
    <location>
        <begin position="1533"/>
        <end position="1549"/>
    </location>
</feature>
<dbReference type="InterPro" id="IPR027324">
    <property type="entry name" value="MAP2/MAP4/Tau"/>
</dbReference>
<gene>
    <name evidence="8" type="ORF">NMOB1V02_LOCUS3169</name>
</gene>
<keyword evidence="2 6" id="KW-0963">Cytoplasm</keyword>
<feature type="region of interest" description="Disordered" evidence="7">
    <location>
        <begin position="226"/>
        <end position="259"/>
    </location>
</feature>
<evidence type="ECO:0000256" key="5">
    <source>
        <dbReference type="ARBA" id="ARBA00023212"/>
    </source>
</evidence>
<feature type="compositionally biased region" description="Low complexity" evidence="7">
    <location>
        <begin position="1197"/>
        <end position="1206"/>
    </location>
</feature>
<feature type="compositionally biased region" description="Polar residues" evidence="7">
    <location>
        <begin position="1690"/>
        <end position="1712"/>
    </location>
</feature>
<keyword evidence="3" id="KW-0597">Phosphoprotein</keyword>
<feature type="compositionally biased region" description="Basic and acidic residues" evidence="7">
    <location>
        <begin position="1498"/>
        <end position="1511"/>
    </location>
</feature>
<feature type="compositionally biased region" description="Low complexity" evidence="7">
    <location>
        <begin position="977"/>
        <end position="989"/>
    </location>
</feature>
<keyword evidence="4" id="KW-0677">Repeat</keyword>
<feature type="compositionally biased region" description="Basic and acidic residues" evidence="7">
    <location>
        <begin position="1215"/>
        <end position="1226"/>
    </location>
</feature>
<evidence type="ECO:0000313" key="9">
    <source>
        <dbReference type="Proteomes" id="UP000678499"/>
    </source>
</evidence>
<sequence>MMPRRWRRRKNQLSKMSATVGKSEEVTIAGGVGSVGRITVMDSSSPVMSKADVSAVDRIQFQGKETPQYSRLSKMSATVGKSEEVTIAGGVGSVGRITVMDSSSPVMSKADVSAVDRIQFQGKETPQYSRSSSSSAEDRPVSRKSIVLDVAEENLKDSSSSSSVSPKPRPGSWSSDDADVVVVVSGLKNAAHQQPSALAVYEASSAQHLRHTWERSQSTAVVVASSSSSSCSSSSSSVAPIKPAEARKEPASEPLLSSGEGRITKAALMPLDAAKSDLKANAGVDTVENKSRPESLESTANITGNNTCNIQSTSAVAAAATGVAPGATSVVVDSLQSSSSSRPDSAKSLETDKSMITSPTGIQHSVGSDKIGNTFTAPSVAATSVVDSMPSSSSSSSSLSPGPDSAKNLEKEKSINTSSTSIQSSAGSDKIGNTCTTPSVAATSGVDSLPSSSSLSPALDSAKNLEKEKSINSSSTSISLSAGSDKIGNSSTGPVVAATSMVDTVPSSSSPRPDSAKSLETRKSEINSPTSSAGFDKPVTTSGDKPSEMPGVASGATSTTDSPSSSSRPDSAKSLEKAKSTISSPVPDSTLVKSASGSDKPLGGASEPIFAATSGEKDQVPLKPDSVTITETQSKESSKKETAQDAAKSNTSTPESEKIMKSTSDNFETKPVASIQEDTKVASASNAKNQEIKNEGLLTTSADSKPSMKTDEKLGDETDDAFLKTASDGKESSNDPRPLSAKSSGITAGEISAAGEKAHSTPDSVQTIESSISPTLIPSSTPDSRPQSAKTVDPENIDNLKTTKDSAALGEKTTTESEPVSEKISSEVSDSNKSPDCRPQSAKSLSSSEPNDSKSPQKSIISALDGGVSPGAKTLDDSRPGSAKTAESKIPDSRPHSAKNLDSEKILNWKPATELTPATNGNNTTSPDLSTNSGPIQELSNSKTSDSRPCSSKSGDSKHQTDGLKSAEASRPVSAKSTSSTPEGSTSPSANTRPNSSKITESSAKSAAAEIPSPSAEKPEISKKTEDEKNSVEIQETSAKADDASKNDAEIKAMASGGDDDISSPRDSSSIMPDDDDAKKYTSGPDPAKSALEENKSSEIAKNLNKAAGLSLNLSAAEKMSPDAVNVIGQSDQSVSLVNPEKEISKEPASRGVENRPEEDEESATGRHGMMQQPSESRVPDKKEPSPAADRPEDKGSSSSETKSISADTTQVTNKPEEKKSKRVSVDIESNYYNTVFSAASESPVLPEILQTDDEPLPGPGSEPTAAGDDVFLRDETTSGSDEPRIEPKDDLKPLAAEVCPQSAVCPPKTEEHEDDEMVVAEEAPQSSQPQQTDDRIGRSKEKRSRLPARVSISQGDHDSGVDENTQSANNTRMMRWLLLKKHLNHHSLNKQTTELEGQRKSEAGFQLVFPFRDHAPTKKASSAAKDGKSATRRTGTRSTSRSKSFTREEEPPKELAKKVPMNKVEVGKGPSPNLKSVKSKIGSMENTHYKPGGGNVRIEHKKVEIGEVKPKVGAKNEAYQPSAGGQKKKLFKPPPKQEVEQPPTPAPPATATEKKPVKKFVTTQKLNWSAKSKIGSLENAKYKPKGGDKKIETVKLNFKDKAQSKVASTVNIKHKPGGGEVKTSEKTPEKPTEDEKIAEEIENRKLDFKAESKIGSLGNVKHRPGGGDKAIFDDREYLRQRSASRDGNVGSSVTSSTPEPLQTNGNTADHV</sequence>
<feature type="compositionally biased region" description="Basic and acidic residues" evidence="7">
    <location>
        <begin position="886"/>
        <end position="907"/>
    </location>
</feature>
<feature type="compositionally biased region" description="Basic and acidic residues" evidence="7">
    <location>
        <begin position="570"/>
        <end position="579"/>
    </location>
</feature>
<proteinExistence type="predicted"/>
<feature type="region of interest" description="Disordered" evidence="7">
    <location>
        <begin position="121"/>
        <end position="176"/>
    </location>
</feature>
<feature type="region of interest" description="Disordered" evidence="7">
    <location>
        <begin position="284"/>
        <end position="303"/>
    </location>
</feature>
<dbReference type="PANTHER" id="PTHR11501:SF18">
    <property type="entry name" value="MICROTUBULE-ASSOCIATED PROTEIN"/>
    <property type="match status" value="1"/>
</dbReference>
<keyword evidence="5 6" id="KW-0206">Cytoskeleton</keyword>
<feature type="compositionally biased region" description="Low complexity" evidence="7">
    <location>
        <begin position="996"/>
        <end position="1016"/>
    </location>
</feature>
<dbReference type="GO" id="GO:0043005">
    <property type="term" value="C:neuron projection"/>
    <property type="evidence" value="ECO:0007669"/>
    <property type="project" value="TreeGrafter"/>
</dbReference>
<feature type="compositionally biased region" description="Polar residues" evidence="7">
    <location>
        <begin position="841"/>
        <end position="860"/>
    </location>
</feature>
<dbReference type="InterPro" id="IPR001084">
    <property type="entry name" value="MAP_tubulin-bd_rpt"/>
</dbReference>
<dbReference type="EMBL" id="OA882442">
    <property type="protein sequence ID" value="CAD7275372.1"/>
    <property type="molecule type" value="Genomic_DNA"/>
</dbReference>
<feature type="compositionally biased region" description="Basic and acidic residues" evidence="7">
    <location>
        <begin position="706"/>
        <end position="716"/>
    </location>
</feature>
<name>A0A7R9BK91_9CRUS</name>
<feature type="compositionally biased region" description="Basic and acidic residues" evidence="7">
    <location>
        <begin position="1671"/>
        <end position="1680"/>
    </location>
</feature>
<dbReference type="EMBL" id="CAJPEX010000405">
    <property type="protein sequence ID" value="CAG0915524.1"/>
    <property type="molecule type" value="Genomic_DNA"/>
</dbReference>
<feature type="compositionally biased region" description="Low complexity" evidence="7">
    <location>
        <begin position="386"/>
        <end position="405"/>
    </location>
</feature>
<dbReference type="Pfam" id="PF00418">
    <property type="entry name" value="Tubulin-binding"/>
    <property type="match status" value="4"/>
</dbReference>
<evidence type="ECO:0000256" key="4">
    <source>
        <dbReference type="ARBA" id="ARBA00022737"/>
    </source>
</evidence>
<dbReference type="PANTHER" id="PTHR11501">
    <property type="entry name" value="MICROTUBULE-ASSOCIATED PROTEIN"/>
    <property type="match status" value="1"/>
</dbReference>
<keyword evidence="9" id="KW-1185">Reference proteome</keyword>
<dbReference type="GO" id="GO:0008017">
    <property type="term" value="F:microtubule binding"/>
    <property type="evidence" value="ECO:0007669"/>
    <property type="project" value="InterPro"/>
</dbReference>
<protein>
    <recommendedName>
        <fullName evidence="6">Microtubule-associated protein</fullName>
    </recommendedName>
</protein>
<feature type="compositionally biased region" description="Basic and acidic residues" evidence="7">
    <location>
        <begin position="344"/>
        <end position="353"/>
    </location>
</feature>
<feature type="compositionally biased region" description="Polar residues" evidence="7">
    <location>
        <begin position="354"/>
        <end position="370"/>
    </location>
</feature>
<feature type="compositionally biased region" description="Basic and acidic residues" evidence="7">
    <location>
        <begin position="514"/>
        <end position="525"/>
    </location>
</feature>
<evidence type="ECO:0000256" key="1">
    <source>
        <dbReference type="ARBA" id="ARBA00004245"/>
    </source>
</evidence>
<feature type="compositionally biased region" description="Basic and acidic residues" evidence="7">
    <location>
        <begin position="1017"/>
        <end position="1031"/>
    </location>
</feature>
<dbReference type="PROSITE" id="PS51491">
    <property type="entry name" value="TAU_MAP_2"/>
    <property type="match status" value="3"/>
</dbReference>
<feature type="region of interest" description="Disordered" evidence="7">
    <location>
        <begin position="333"/>
        <end position="370"/>
    </location>
</feature>
<feature type="region of interest" description="Disordered" evidence="7">
    <location>
        <begin position="1414"/>
        <end position="1558"/>
    </location>
</feature>
<dbReference type="OrthoDB" id="9378527at2759"/>
<feature type="compositionally biased region" description="Basic and acidic residues" evidence="7">
    <location>
        <begin position="633"/>
        <end position="643"/>
    </location>
</feature>
<feature type="compositionally biased region" description="Low complexity" evidence="7">
    <location>
        <begin position="226"/>
        <end position="239"/>
    </location>
</feature>
<dbReference type="PROSITE" id="PS00229">
    <property type="entry name" value="TAU_MAP_1"/>
    <property type="match status" value="1"/>
</dbReference>
<evidence type="ECO:0000256" key="3">
    <source>
        <dbReference type="ARBA" id="ARBA00022553"/>
    </source>
</evidence>
<dbReference type="GO" id="GO:0031175">
    <property type="term" value="P:neuron projection development"/>
    <property type="evidence" value="ECO:0007669"/>
    <property type="project" value="TreeGrafter"/>
</dbReference>
<feature type="compositionally biased region" description="Low complexity" evidence="7">
    <location>
        <begin position="471"/>
        <end position="484"/>
    </location>
</feature>
<feature type="region of interest" description="Disordered" evidence="7">
    <location>
        <begin position="1125"/>
        <end position="1226"/>
    </location>
</feature>
<dbReference type="GO" id="GO:0000226">
    <property type="term" value="P:microtubule cytoskeleton organization"/>
    <property type="evidence" value="ECO:0007669"/>
    <property type="project" value="TreeGrafter"/>
</dbReference>
<feature type="region of interest" description="Disordered" evidence="7">
    <location>
        <begin position="1603"/>
        <end position="1712"/>
    </location>
</feature>
<reference evidence="8" key="1">
    <citation type="submission" date="2020-11" db="EMBL/GenBank/DDBJ databases">
        <authorList>
            <person name="Tran Van P."/>
        </authorList>
    </citation>
    <scope>NUCLEOTIDE SEQUENCE</scope>
</reference>
<evidence type="ECO:0000256" key="7">
    <source>
        <dbReference type="SAM" id="MobiDB-lite"/>
    </source>
</evidence>
<evidence type="ECO:0000256" key="6">
    <source>
        <dbReference type="RuleBase" id="RU000686"/>
    </source>
</evidence>
<feature type="compositionally biased region" description="Polar residues" evidence="7">
    <location>
        <begin position="526"/>
        <end position="544"/>
    </location>
</feature>
<feature type="region of interest" description="Disordered" evidence="7">
    <location>
        <begin position="386"/>
        <end position="1097"/>
    </location>
</feature>
<dbReference type="GO" id="GO:0005874">
    <property type="term" value="C:microtubule"/>
    <property type="evidence" value="ECO:0007669"/>
    <property type="project" value="UniProtKB-KW"/>
</dbReference>
<feature type="compositionally biased region" description="Basic and acidic residues" evidence="7">
    <location>
        <begin position="1446"/>
        <end position="1458"/>
    </location>
</feature>